<sequence length="141" mass="15946">MTQSALERLSQDAIIICFDYGLARIGVAIGNMLTKTARPLRIISWKTNEQKWKEITSLLSEWTPAAIVVGVPRHADGEPNSMTATCQKFANQLEGRFHLPVVREDERFSSVEAERENSGADYIDDEAAAVILEQWLRRKEQ</sequence>
<reference evidence="7 8" key="1">
    <citation type="submission" date="2019-12" db="EMBL/GenBank/DDBJ databases">
        <title>Microbes associate with the intestines of laboratory mice.</title>
        <authorList>
            <person name="Navarre W."/>
            <person name="Wong E."/>
        </authorList>
    </citation>
    <scope>NUCLEOTIDE SEQUENCE [LARGE SCALE GENOMIC DNA]</scope>
    <source>
        <strain evidence="7 8">NM82_D38</strain>
    </source>
</reference>
<keyword evidence="4 5" id="KW-0378">Hydrolase</keyword>
<dbReference type="CDD" id="cd16964">
    <property type="entry name" value="YqgF"/>
    <property type="match status" value="1"/>
</dbReference>
<comment type="caution">
    <text evidence="7">The sequence shown here is derived from an EMBL/GenBank/DDBJ whole genome shotgun (WGS) entry which is preliminary data.</text>
</comment>
<evidence type="ECO:0000313" key="7">
    <source>
        <dbReference type="EMBL" id="MVX56285.1"/>
    </source>
</evidence>
<keyword evidence="1 5" id="KW-0963">Cytoplasm</keyword>
<dbReference type="NCBIfam" id="TIGR00250">
    <property type="entry name" value="RNAse_H_YqgF"/>
    <property type="match status" value="1"/>
</dbReference>
<name>A0A6L6YF16_9BURK</name>
<evidence type="ECO:0000256" key="2">
    <source>
        <dbReference type="ARBA" id="ARBA00022517"/>
    </source>
</evidence>
<accession>A0A6L6YF16</accession>
<dbReference type="GO" id="GO:0000967">
    <property type="term" value="P:rRNA 5'-end processing"/>
    <property type="evidence" value="ECO:0007669"/>
    <property type="project" value="UniProtKB-UniRule"/>
</dbReference>
<dbReference type="Pfam" id="PF03652">
    <property type="entry name" value="RuvX"/>
    <property type="match status" value="1"/>
</dbReference>
<dbReference type="PANTHER" id="PTHR33317:SF4">
    <property type="entry name" value="POLYNUCLEOTIDYL TRANSFERASE, RIBONUCLEASE H-LIKE SUPERFAMILY PROTEIN"/>
    <property type="match status" value="1"/>
</dbReference>
<dbReference type="InterPro" id="IPR006641">
    <property type="entry name" value="YqgF/RNaseH-like_dom"/>
</dbReference>
<dbReference type="InterPro" id="IPR005227">
    <property type="entry name" value="YqgF"/>
</dbReference>
<dbReference type="OrthoDB" id="9796140at2"/>
<dbReference type="Gene3D" id="3.30.420.140">
    <property type="entry name" value="YqgF/RNase H-like domain"/>
    <property type="match status" value="1"/>
</dbReference>
<evidence type="ECO:0000259" key="6">
    <source>
        <dbReference type="SMART" id="SM00732"/>
    </source>
</evidence>
<dbReference type="RefSeq" id="WP_160334721.1">
    <property type="nucleotide sequence ID" value="NZ_CALPCR010000004.1"/>
</dbReference>
<keyword evidence="8" id="KW-1185">Reference proteome</keyword>
<dbReference type="GO" id="GO:0005829">
    <property type="term" value="C:cytosol"/>
    <property type="evidence" value="ECO:0007669"/>
    <property type="project" value="TreeGrafter"/>
</dbReference>
<dbReference type="GO" id="GO:0004518">
    <property type="term" value="F:nuclease activity"/>
    <property type="evidence" value="ECO:0007669"/>
    <property type="project" value="UniProtKB-KW"/>
</dbReference>
<feature type="domain" description="YqgF/RNase H-like" evidence="6">
    <location>
        <begin position="13"/>
        <end position="113"/>
    </location>
</feature>
<dbReference type="AlphaFoldDB" id="A0A6L6YF16"/>
<comment type="function">
    <text evidence="5">Could be a nuclease involved in processing of the 5'-end of pre-16S rRNA.</text>
</comment>
<proteinExistence type="inferred from homology"/>
<gene>
    <name evidence="7" type="primary">ruvX</name>
    <name evidence="7" type="ORF">E5987_03570</name>
</gene>
<evidence type="ECO:0000256" key="5">
    <source>
        <dbReference type="HAMAP-Rule" id="MF_00651"/>
    </source>
</evidence>
<organism evidence="7 8">
    <name type="scientific">Parasutterella muris</name>
    <dbReference type="NCBI Taxonomy" id="2565572"/>
    <lineage>
        <taxon>Bacteria</taxon>
        <taxon>Pseudomonadati</taxon>
        <taxon>Pseudomonadota</taxon>
        <taxon>Betaproteobacteria</taxon>
        <taxon>Burkholderiales</taxon>
        <taxon>Sutterellaceae</taxon>
        <taxon>Parasutterella</taxon>
    </lineage>
</organism>
<dbReference type="InterPro" id="IPR037027">
    <property type="entry name" value="YqgF/RNaseH-like_dom_sf"/>
</dbReference>
<dbReference type="GO" id="GO:0016788">
    <property type="term" value="F:hydrolase activity, acting on ester bonds"/>
    <property type="evidence" value="ECO:0007669"/>
    <property type="project" value="UniProtKB-UniRule"/>
</dbReference>
<comment type="similarity">
    <text evidence="5">Belongs to the YqgF HJR family.</text>
</comment>
<comment type="subcellular location">
    <subcellularLocation>
        <location evidence="5">Cytoplasm</location>
    </subcellularLocation>
</comment>
<dbReference type="EMBL" id="WSRP01000008">
    <property type="protein sequence ID" value="MVX56285.1"/>
    <property type="molecule type" value="Genomic_DNA"/>
</dbReference>
<evidence type="ECO:0000313" key="8">
    <source>
        <dbReference type="Proteomes" id="UP000472580"/>
    </source>
</evidence>
<dbReference type="InterPro" id="IPR012337">
    <property type="entry name" value="RNaseH-like_sf"/>
</dbReference>
<keyword evidence="3 5" id="KW-0540">Nuclease</keyword>
<dbReference type="SUPFAM" id="SSF53098">
    <property type="entry name" value="Ribonuclease H-like"/>
    <property type="match status" value="1"/>
</dbReference>
<evidence type="ECO:0000256" key="3">
    <source>
        <dbReference type="ARBA" id="ARBA00022722"/>
    </source>
</evidence>
<dbReference type="EC" id="3.1.-.-" evidence="5"/>
<dbReference type="SMART" id="SM00732">
    <property type="entry name" value="YqgFc"/>
    <property type="match status" value="1"/>
</dbReference>
<evidence type="ECO:0000256" key="1">
    <source>
        <dbReference type="ARBA" id="ARBA00022490"/>
    </source>
</evidence>
<dbReference type="HAMAP" id="MF_00651">
    <property type="entry name" value="Nuclease_YqgF"/>
    <property type="match status" value="1"/>
</dbReference>
<protein>
    <recommendedName>
        <fullName evidence="5">Putative pre-16S rRNA nuclease</fullName>
        <ecNumber evidence="5">3.1.-.-</ecNumber>
    </recommendedName>
</protein>
<dbReference type="PANTHER" id="PTHR33317">
    <property type="entry name" value="POLYNUCLEOTIDYL TRANSFERASE, RIBONUCLEASE H-LIKE SUPERFAMILY PROTEIN"/>
    <property type="match status" value="1"/>
</dbReference>
<dbReference type="Proteomes" id="UP000472580">
    <property type="component" value="Unassembled WGS sequence"/>
</dbReference>
<keyword evidence="2 5" id="KW-0690">Ribosome biogenesis</keyword>
<evidence type="ECO:0000256" key="4">
    <source>
        <dbReference type="ARBA" id="ARBA00022801"/>
    </source>
</evidence>